<feature type="domain" description="Phosphatidic acid phosphatase type 2/haloperoxidase" evidence="2">
    <location>
        <begin position="152"/>
        <end position="253"/>
    </location>
</feature>
<keyword evidence="1" id="KW-0732">Signal</keyword>
<keyword evidence="4" id="KW-1185">Reference proteome</keyword>
<dbReference type="Gene3D" id="1.20.144.10">
    <property type="entry name" value="Phosphatidic acid phosphatase type 2/haloperoxidase"/>
    <property type="match status" value="1"/>
</dbReference>
<dbReference type="CDD" id="cd03394">
    <property type="entry name" value="PAP2_like_5"/>
    <property type="match status" value="1"/>
</dbReference>
<proteinExistence type="predicted"/>
<evidence type="ECO:0000256" key="1">
    <source>
        <dbReference type="SAM" id="SignalP"/>
    </source>
</evidence>
<dbReference type="SMART" id="SM00014">
    <property type="entry name" value="acidPPc"/>
    <property type="match status" value="1"/>
</dbReference>
<sequence length="496" mass="54741">MFIKRILLLTALIIGNSVFGQFENSLAFEKSDTVLFNFQRPSLLANKNGFATNEYTEQFISLKQKDTTDFTTPDKKSFFETDAAQIGFVPLVFFGASAATWGSRKEIRELRNRYIPTFENKYDDYIQYAPAAAVYTLKLAGVKGRNNIGRTTISYATSAAIMAILVNSIKHTAKVERPDNSTNNSFPSGHTSNAFMNAAFLDKEYGFVNPAYSIAGYSAGTFTALGRNLNNRHWISDVLAGMGIGILSTELGYFIVDRFYKNDGDHEHVPYKKDPLSKPSFLSLKVGSANSISNLVDNFGIGVKSKAGLEIGLEGAYYFSHNWGIGAEFSVASFPISTEDIFQYDDDLGSFNASIVTQSMGVMNVMLGPNYTAFLSDHWLLQAKLNAGVAIGASGKVSLALTEVDEDDNVVENELELLSYKPKNAFKTTAGIAITRMVTKRIGLSGYFDYTYSKPDFIYTEIMYDDSDPDDPNPSSSIETNDFSYWAIGAKVIAFF</sequence>
<dbReference type="Proteomes" id="UP000184172">
    <property type="component" value="Unassembled WGS sequence"/>
</dbReference>
<accession>A0A1M6I449</accession>
<feature type="signal peptide" evidence="1">
    <location>
        <begin position="1"/>
        <end position="20"/>
    </location>
</feature>
<gene>
    <name evidence="3" type="ORF">SAMN04487908_11320</name>
</gene>
<dbReference type="STRING" id="797419.SAMN05216556_11457"/>
<dbReference type="OrthoDB" id="9773582at2"/>
<dbReference type="PANTHER" id="PTHR14969:SF13">
    <property type="entry name" value="AT30094P"/>
    <property type="match status" value="1"/>
</dbReference>
<dbReference type="RefSeq" id="WP_083540715.1">
    <property type="nucleotide sequence ID" value="NZ_FNNS01000014.1"/>
</dbReference>
<dbReference type="SUPFAM" id="SSF48317">
    <property type="entry name" value="Acid phosphatase/Vanadium-dependent haloperoxidase"/>
    <property type="match status" value="1"/>
</dbReference>
<reference evidence="4" key="1">
    <citation type="submission" date="2016-11" db="EMBL/GenBank/DDBJ databases">
        <authorList>
            <person name="Varghese N."/>
            <person name="Submissions S."/>
        </authorList>
    </citation>
    <scope>NUCLEOTIDE SEQUENCE [LARGE SCALE GENOMIC DNA]</scope>
    <source>
        <strain evidence="4">DSM 26349</strain>
    </source>
</reference>
<dbReference type="InterPro" id="IPR000326">
    <property type="entry name" value="PAP2/HPO"/>
</dbReference>
<dbReference type="PANTHER" id="PTHR14969">
    <property type="entry name" value="SPHINGOSINE-1-PHOSPHATE PHOSPHOHYDROLASE"/>
    <property type="match status" value="1"/>
</dbReference>
<evidence type="ECO:0000259" key="2">
    <source>
        <dbReference type="SMART" id="SM00014"/>
    </source>
</evidence>
<dbReference type="AlphaFoldDB" id="A0A1M6I449"/>
<dbReference type="Pfam" id="PF01569">
    <property type="entry name" value="PAP2"/>
    <property type="match status" value="1"/>
</dbReference>
<dbReference type="InterPro" id="IPR036938">
    <property type="entry name" value="PAP2/HPO_sf"/>
</dbReference>
<evidence type="ECO:0000313" key="4">
    <source>
        <dbReference type="Proteomes" id="UP000184172"/>
    </source>
</evidence>
<evidence type="ECO:0000313" key="3">
    <source>
        <dbReference type="EMBL" id="SHJ29175.1"/>
    </source>
</evidence>
<dbReference type="EMBL" id="FQYV01000013">
    <property type="protein sequence ID" value="SHJ29175.1"/>
    <property type="molecule type" value="Genomic_DNA"/>
</dbReference>
<organism evidence="3 4">
    <name type="scientific">Aequorivita viscosa</name>
    <dbReference type="NCBI Taxonomy" id="797419"/>
    <lineage>
        <taxon>Bacteria</taxon>
        <taxon>Pseudomonadati</taxon>
        <taxon>Bacteroidota</taxon>
        <taxon>Flavobacteriia</taxon>
        <taxon>Flavobacteriales</taxon>
        <taxon>Flavobacteriaceae</taxon>
        <taxon>Aequorivita</taxon>
    </lineage>
</organism>
<feature type="chain" id="PRO_5009918298" evidence="1">
    <location>
        <begin position="21"/>
        <end position="496"/>
    </location>
</feature>
<protein>
    <submittedName>
        <fullName evidence="3">PAP2 superfamily protein</fullName>
    </submittedName>
</protein>
<name>A0A1M6I449_9FLAO</name>